<evidence type="ECO:0000313" key="2">
    <source>
        <dbReference type="Proteomes" id="UP000178534"/>
    </source>
</evidence>
<evidence type="ECO:0000313" key="1">
    <source>
        <dbReference type="EMBL" id="OGZ11673.1"/>
    </source>
</evidence>
<gene>
    <name evidence="1" type="ORF">A2942_00705</name>
</gene>
<comment type="caution">
    <text evidence="1">The sequence shown here is derived from an EMBL/GenBank/DDBJ whole genome shotgun (WGS) entry which is preliminary data.</text>
</comment>
<dbReference type="STRING" id="1798665.A2942_00705"/>
<dbReference type="PANTHER" id="PTHR41930">
    <property type="entry name" value="UPF0200 PROTEIN MJ1399"/>
    <property type="match status" value="1"/>
</dbReference>
<dbReference type="Proteomes" id="UP000178534">
    <property type="component" value="Unassembled WGS sequence"/>
</dbReference>
<dbReference type="PANTHER" id="PTHR41930:SF1">
    <property type="entry name" value="DEPHOSPHO-COA KINASE"/>
    <property type="match status" value="1"/>
</dbReference>
<evidence type="ECO:0008006" key="3">
    <source>
        <dbReference type="Google" id="ProtNLM"/>
    </source>
</evidence>
<dbReference type="EMBL" id="MHLP01000034">
    <property type="protein sequence ID" value="OGZ11673.1"/>
    <property type="molecule type" value="Genomic_DNA"/>
</dbReference>
<reference evidence="1 2" key="1">
    <citation type="journal article" date="2016" name="Nat. Commun.">
        <title>Thousands of microbial genomes shed light on interconnected biogeochemical processes in an aquifer system.</title>
        <authorList>
            <person name="Anantharaman K."/>
            <person name="Brown C.T."/>
            <person name="Hug L.A."/>
            <person name="Sharon I."/>
            <person name="Castelle C.J."/>
            <person name="Probst A.J."/>
            <person name="Thomas B.C."/>
            <person name="Singh A."/>
            <person name="Wilkins M.J."/>
            <person name="Karaoz U."/>
            <person name="Brodie E.L."/>
            <person name="Williams K.H."/>
            <person name="Hubbard S.S."/>
            <person name="Banfield J.F."/>
        </authorList>
    </citation>
    <scope>NUCLEOTIDE SEQUENCE [LARGE SCALE GENOMIC DNA]</scope>
</reference>
<sequence>MKKLLLGFAGDMASGKGTATELVKLWYADTPSFRFSDTLREFWECWRLHIAADHQIVLPEKPTTKDLQELSTALRRIFGENMMERATVLRAEQSASRSPVVVIEGIRRLVDIRTLMEDQELNFRLIYIEASADVRWQRHRTRNEKPGDADLTFEQFLALGEAEPEKEIRLLRPSAHLVLDNSRGLNLLEIALIRAIAGWIAS</sequence>
<organism evidence="1 2">
    <name type="scientific">Candidatus Lloydbacteria bacterium RIFCSPLOWO2_01_FULL_50_20</name>
    <dbReference type="NCBI Taxonomy" id="1798665"/>
    <lineage>
        <taxon>Bacteria</taxon>
        <taxon>Candidatus Lloydiibacteriota</taxon>
    </lineage>
</organism>
<proteinExistence type="predicted"/>
<dbReference type="AlphaFoldDB" id="A0A1G2DDQ8"/>
<accession>A0A1G2DDQ8</accession>
<protein>
    <recommendedName>
        <fullName evidence="3">Deoxynucleoside kinase domain-containing protein</fullName>
    </recommendedName>
</protein>
<dbReference type="SUPFAM" id="SSF52540">
    <property type="entry name" value="P-loop containing nucleoside triphosphate hydrolases"/>
    <property type="match status" value="1"/>
</dbReference>
<name>A0A1G2DDQ8_9BACT</name>
<dbReference type="Gene3D" id="3.40.50.300">
    <property type="entry name" value="P-loop containing nucleotide triphosphate hydrolases"/>
    <property type="match status" value="1"/>
</dbReference>
<dbReference type="InterPro" id="IPR027417">
    <property type="entry name" value="P-loop_NTPase"/>
</dbReference>